<comment type="catalytic activity">
    <reaction evidence="14 16">
        <text>L-threonyl-[protein] + ATP = O-phospho-L-threonyl-[protein] + ADP + H(+)</text>
        <dbReference type="Rhea" id="RHEA:46608"/>
        <dbReference type="Rhea" id="RHEA-COMP:11060"/>
        <dbReference type="Rhea" id="RHEA-COMP:11605"/>
        <dbReference type="ChEBI" id="CHEBI:15378"/>
        <dbReference type="ChEBI" id="CHEBI:30013"/>
        <dbReference type="ChEBI" id="CHEBI:30616"/>
        <dbReference type="ChEBI" id="CHEBI:61977"/>
        <dbReference type="ChEBI" id="CHEBI:456216"/>
        <dbReference type="EC" id="2.7.11.1"/>
    </reaction>
</comment>
<comment type="caution">
    <text evidence="17">Lacks conserved residue(s) required for the propagation of feature annotation.</text>
</comment>
<evidence type="ECO:0000256" key="7">
    <source>
        <dbReference type="ARBA" id="ARBA00022741"/>
    </source>
</evidence>
<evidence type="ECO:0000259" key="23">
    <source>
        <dbReference type="PROSITE" id="PS50948"/>
    </source>
</evidence>
<keyword evidence="10 18" id="KW-1133">Transmembrane helix</keyword>
<dbReference type="Gene3D" id="1.10.510.10">
    <property type="entry name" value="Transferase(Phosphotransferase) domain 1"/>
    <property type="match status" value="1"/>
</dbReference>
<evidence type="ECO:0000256" key="11">
    <source>
        <dbReference type="ARBA" id="ARBA00023136"/>
    </source>
</evidence>
<feature type="transmembrane region" description="Helical" evidence="18">
    <location>
        <begin position="435"/>
        <end position="456"/>
    </location>
</feature>
<evidence type="ECO:0000256" key="9">
    <source>
        <dbReference type="ARBA" id="ARBA00022840"/>
    </source>
</evidence>
<dbReference type="Pfam" id="PF11883">
    <property type="entry name" value="DUF3403"/>
    <property type="match status" value="1"/>
</dbReference>
<evidence type="ECO:0000256" key="1">
    <source>
        <dbReference type="ARBA" id="ARBA00004251"/>
    </source>
</evidence>
<keyword evidence="5 18" id="KW-0812">Transmembrane</keyword>
<evidence type="ECO:0000256" key="4">
    <source>
        <dbReference type="ARBA" id="ARBA00022679"/>
    </source>
</evidence>
<keyword evidence="8 16" id="KW-0418">Kinase</keyword>
<dbReference type="CDD" id="cd01098">
    <property type="entry name" value="PAN_AP_plant"/>
    <property type="match status" value="1"/>
</dbReference>
<dbReference type="FunFam" id="1.10.510.10:FF:000060">
    <property type="entry name" value="G-type lectin S-receptor-like serine/threonine-protein kinase"/>
    <property type="match status" value="1"/>
</dbReference>
<evidence type="ECO:0000256" key="10">
    <source>
        <dbReference type="ARBA" id="ARBA00022989"/>
    </source>
</evidence>
<evidence type="ECO:0000256" key="5">
    <source>
        <dbReference type="ARBA" id="ARBA00022692"/>
    </source>
</evidence>
<keyword evidence="11 18" id="KW-0472">Membrane</keyword>
<dbReference type="Gene3D" id="3.50.4.10">
    <property type="entry name" value="Hepatocyte Growth Factor"/>
    <property type="match status" value="1"/>
</dbReference>
<dbReference type="FunFam" id="3.30.200.20:FF:000195">
    <property type="entry name" value="G-type lectin S-receptor-like serine/threonine-protein kinase"/>
    <property type="match status" value="1"/>
</dbReference>
<dbReference type="PANTHER" id="PTHR27002">
    <property type="entry name" value="RECEPTOR-LIKE SERINE/THREONINE-PROTEIN KINASE SD1-8"/>
    <property type="match status" value="1"/>
</dbReference>
<dbReference type="SUPFAM" id="SSF51110">
    <property type="entry name" value="alpha-D-mannose-specific plant lectins"/>
    <property type="match status" value="1"/>
</dbReference>
<dbReference type="CDD" id="cd00028">
    <property type="entry name" value="B_lectin"/>
    <property type="match status" value="1"/>
</dbReference>
<keyword evidence="6 19" id="KW-0732">Signal</keyword>
<dbReference type="EC" id="2.7.11.1" evidence="16"/>
<dbReference type="InterPro" id="IPR011009">
    <property type="entry name" value="Kinase-like_dom_sf"/>
</dbReference>
<evidence type="ECO:0000259" key="22">
    <source>
        <dbReference type="PROSITE" id="PS50927"/>
    </source>
</evidence>
<dbReference type="GO" id="GO:0005524">
    <property type="term" value="F:ATP binding"/>
    <property type="evidence" value="ECO:0007669"/>
    <property type="project" value="UniProtKB-KW"/>
</dbReference>
<keyword evidence="25" id="KW-1185">Reference proteome</keyword>
<keyword evidence="2" id="KW-1003">Cell membrane</keyword>
<dbReference type="PROSITE" id="PS50927">
    <property type="entry name" value="BULB_LECTIN"/>
    <property type="match status" value="1"/>
</dbReference>
<dbReference type="GO" id="GO:0004674">
    <property type="term" value="F:protein serine/threonine kinase activity"/>
    <property type="evidence" value="ECO:0007669"/>
    <property type="project" value="UniProtKB-KW"/>
</dbReference>
<dbReference type="PANTHER" id="PTHR27002:SF1101">
    <property type="entry name" value="RECEPTOR-LIKE SERINE_THREONINE-PROTEIN KINASE"/>
    <property type="match status" value="1"/>
</dbReference>
<feature type="chain" id="PRO_5040918219" description="Receptor-like serine/threonine-protein kinase" evidence="19">
    <location>
        <begin position="24"/>
        <end position="818"/>
    </location>
</feature>
<sequence length="818" mass="92131">METGFYFYSACCFLIIFSKAATAIDTISPSESLTDGRTLISNDGTFVLGFFSPGTSKNRYLGIWFNNIPVQTVVWVANRINPINDSTGLLQIQNGGRIVLQVQNTTAVWSTNTTASVQNPVLQLLDSGNLVVRDGTDSNPDNYLWKSFDYPSDTMLPGMKIGVDLRTGFQRRLSAWKSGDDPSPGDLTYGVELEGSPEMVLRKGLEKYSLSGLWNGNGFSGAPYYRSNPIFEYDFVWNENEIYYIFFLKNQSGKLRNVLNESQSQSQSYTWNQETQTWQQFVALPIDYCDRYGLCGPNANCDSNKLPACQCLPGFRPKWPQRWSASDYSGGCEHSKPLDCQKGDGFIRIRNVKTPDTTNSWVSKTMNLEECRDECLRNCSCMSYTNLDVTRGGSGCAMWIGDLINIKQLQADGQDLYIRVSASESELKKKPKVRLAIILTTVIGAFFGFLLVVCYIRRCRRKLRDGVVDKNLNDRENKYENEDMELAVFEFGTIAEATDSFSFRYKLGEGGFGPVYKGRLANGQEIAVKRLSKSSGQGLTEFKNEVKLIAKLQHRNLVRLFGCCIQGDERMLVYEYMPNRSLDSFIFDQKNREVLTWSKRFQIIGGIARGLLYLHQDSRLRIIHRDLKASNVLLDREMNPKISDFGMARAFGGDQTEANTNRVVGTFGYMAPEYATDGLFSVKSDVFSFGILLLEVISGRRNRGFYHADESGNLIEHAWILWKEGKPLDVADDFVVGSGDQSELLRCINISLLCVQQHPEERPSMSSVVHMLGSHNELPSPKQPGFLFYNTPFETGFSLDIDGSSSRNEISLSLLESR</sequence>
<dbReference type="PROSITE" id="PS50948">
    <property type="entry name" value="PAN"/>
    <property type="match status" value="1"/>
</dbReference>
<evidence type="ECO:0000256" key="16">
    <source>
        <dbReference type="PIRNR" id="PIRNR000641"/>
    </source>
</evidence>
<dbReference type="SMART" id="SM00220">
    <property type="entry name" value="S_TKc"/>
    <property type="match status" value="1"/>
</dbReference>
<dbReference type="PIRSF" id="PIRSF000641">
    <property type="entry name" value="SRK"/>
    <property type="match status" value="1"/>
</dbReference>
<proteinExistence type="inferred from homology"/>
<dbReference type="FunFam" id="2.90.10.10:FF:000001">
    <property type="entry name" value="G-type lectin S-receptor-like serine/threonine-protein kinase"/>
    <property type="match status" value="1"/>
</dbReference>
<dbReference type="PROSITE" id="PS50026">
    <property type="entry name" value="EGF_3"/>
    <property type="match status" value="1"/>
</dbReference>
<evidence type="ECO:0000313" key="24">
    <source>
        <dbReference type="EMBL" id="GMJ10250.1"/>
    </source>
</evidence>
<dbReference type="EMBL" id="BSYR01000056">
    <property type="protein sequence ID" value="GMJ10250.1"/>
    <property type="molecule type" value="Genomic_DNA"/>
</dbReference>
<dbReference type="Pfam" id="PF08276">
    <property type="entry name" value="PAN_2"/>
    <property type="match status" value="1"/>
</dbReference>
<dbReference type="CDD" id="cd14066">
    <property type="entry name" value="STKc_IRAK"/>
    <property type="match status" value="1"/>
</dbReference>
<feature type="signal peptide" evidence="19">
    <location>
        <begin position="1"/>
        <end position="23"/>
    </location>
</feature>
<keyword evidence="13" id="KW-0325">Glycoprotein</keyword>
<dbReference type="OrthoDB" id="944817at2759"/>
<comment type="catalytic activity">
    <reaction evidence="15 16">
        <text>L-seryl-[protein] + ATP = O-phospho-L-seryl-[protein] + ADP + H(+)</text>
        <dbReference type="Rhea" id="RHEA:17989"/>
        <dbReference type="Rhea" id="RHEA-COMP:9863"/>
        <dbReference type="Rhea" id="RHEA-COMP:11604"/>
        <dbReference type="ChEBI" id="CHEBI:15378"/>
        <dbReference type="ChEBI" id="CHEBI:29999"/>
        <dbReference type="ChEBI" id="CHEBI:30616"/>
        <dbReference type="ChEBI" id="CHEBI:83421"/>
        <dbReference type="ChEBI" id="CHEBI:456216"/>
        <dbReference type="EC" id="2.7.11.1"/>
    </reaction>
</comment>
<organism evidence="24 25">
    <name type="scientific">Hibiscus trionum</name>
    <name type="common">Flower of an hour</name>
    <dbReference type="NCBI Taxonomy" id="183268"/>
    <lineage>
        <taxon>Eukaryota</taxon>
        <taxon>Viridiplantae</taxon>
        <taxon>Streptophyta</taxon>
        <taxon>Embryophyta</taxon>
        <taxon>Tracheophyta</taxon>
        <taxon>Spermatophyta</taxon>
        <taxon>Magnoliopsida</taxon>
        <taxon>eudicotyledons</taxon>
        <taxon>Gunneridae</taxon>
        <taxon>Pentapetalae</taxon>
        <taxon>rosids</taxon>
        <taxon>malvids</taxon>
        <taxon>Malvales</taxon>
        <taxon>Malvaceae</taxon>
        <taxon>Malvoideae</taxon>
        <taxon>Hibiscus</taxon>
    </lineage>
</organism>
<keyword evidence="17" id="KW-0245">EGF-like domain</keyword>
<comment type="similarity">
    <text evidence="16">Belongs to the protein kinase superfamily. Ser/Thr protein kinase family.</text>
</comment>
<evidence type="ECO:0000259" key="21">
    <source>
        <dbReference type="PROSITE" id="PS50026"/>
    </source>
</evidence>
<dbReference type="Pfam" id="PF00954">
    <property type="entry name" value="S_locus_glycop"/>
    <property type="match status" value="1"/>
</dbReference>
<evidence type="ECO:0000256" key="17">
    <source>
        <dbReference type="PROSITE-ProRule" id="PRU00076"/>
    </source>
</evidence>
<dbReference type="Proteomes" id="UP001165190">
    <property type="component" value="Unassembled WGS sequence"/>
</dbReference>
<evidence type="ECO:0000259" key="20">
    <source>
        <dbReference type="PROSITE" id="PS50011"/>
    </source>
</evidence>
<evidence type="ECO:0000256" key="6">
    <source>
        <dbReference type="ARBA" id="ARBA00022729"/>
    </source>
</evidence>
<feature type="domain" description="Apple" evidence="23">
    <location>
        <begin position="340"/>
        <end position="422"/>
    </location>
</feature>
<dbReference type="InterPro" id="IPR024171">
    <property type="entry name" value="SRK-like_kinase"/>
</dbReference>
<dbReference type="Gene3D" id="3.30.200.20">
    <property type="entry name" value="Phosphorylase Kinase, domain 1"/>
    <property type="match status" value="1"/>
</dbReference>
<evidence type="ECO:0000256" key="15">
    <source>
        <dbReference type="ARBA" id="ARBA00048679"/>
    </source>
</evidence>
<dbReference type="InterPro" id="IPR021820">
    <property type="entry name" value="S-locus_recpt_kinase_C"/>
</dbReference>
<feature type="domain" description="Protein kinase" evidence="20">
    <location>
        <begin position="501"/>
        <end position="778"/>
    </location>
</feature>
<evidence type="ECO:0000256" key="3">
    <source>
        <dbReference type="ARBA" id="ARBA00022527"/>
    </source>
</evidence>
<feature type="domain" description="Bulb-type lectin" evidence="22">
    <location>
        <begin position="24"/>
        <end position="145"/>
    </location>
</feature>
<evidence type="ECO:0000256" key="18">
    <source>
        <dbReference type="SAM" id="Phobius"/>
    </source>
</evidence>
<evidence type="ECO:0000256" key="8">
    <source>
        <dbReference type="ARBA" id="ARBA00022777"/>
    </source>
</evidence>
<gene>
    <name evidence="24" type="ORF">HRI_004694200</name>
</gene>
<dbReference type="InterPro" id="IPR000858">
    <property type="entry name" value="S_locus_glycoprot_dom"/>
</dbReference>
<evidence type="ECO:0000256" key="19">
    <source>
        <dbReference type="SAM" id="SignalP"/>
    </source>
</evidence>
<keyword evidence="3 16" id="KW-0723">Serine/threonine-protein kinase</keyword>
<dbReference type="AlphaFoldDB" id="A0A9W7J916"/>
<keyword evidence="7 16" id="KW-0547">Nucleotide-binding</keyword>
<dbReference type="Pfam" id="PF07714">
    <property type="entry name" value="PK_Tyr_Ser-Thr"/>
    <property type="match status" value="1"/>
</dbReference>
<accession>A0A9W7J916</accession>
<evidence type="ECO:0000313" key="25">
    <source>
        <dbReference type="Proteomes" id="UP001165190"/>
    </source>
</evidence>
<dbReference type="InterPro" id="IPR036426">
    <property type="entry name" value="Bulb-type_lectin_dom_sf"/>
</dbReference>
<keyword evidence="9 16" id="KW-0067">ATP-binding</keyword>
<dbReference type="SUPFAM" id="SSF56112">
    <property type="entry name" value="Protein kinase-like (PK-like)"/>
    <property type="match status" value="1"/>
</dbReference>
<keyword evidence="12" id="KW-1015">Disulfide bond</keyword>
<dbReference type="GO" id="GO:0005886">
    <property type="term" value="C:plasma membrane"/>
    <property type="evidence" value="ECO:0007669"/>
    <property type="project" value="UniProtKB-SubCell"/>
</dbReference>
<dbReference type="PROSITE" id="PS50011">
    <property type="entry name" value="PROTEIN_KINASE_DOM"/>
    <property type="match status" value="1"/>
</dbReference>
<protein>
    <recommendedName>
        <fullName evidence="16">Receptor-like serine/threonine-protein kinase</fullName>
        <ecNumber evidence="16">2.7.11.1</ecNumber>
    </recommendedName>
</protein>
<dbReference type="Pfam" id="PF01453">
    <property type="entry name" value="B_lectin"/>
    <property type="match status" value="1"/>
</dbReference>
<keyword evidence="4 16" id="KW-0808">Transferase</keyword>
<evidence type="ECO:0000256" key="13">
    <source>
        <dbReference type="ARBA" id="ARBA00023180"/>
    </source>
</evidence>
<comment type="caution">
    <text evidence="24">The sequence shown here is derived from an EMBL/GenBank/DDBJ whole genome shotgun (WGS) entry which is preliminary data.</text>
</comment>
<dbReference type="PROSITE" id="PS00108">
    <property type="entry name" value="PROTEIN_KINASE_ST"/>
    <property type="match status" value="1"/>
</dbReference>
<dbReference type="InterPro" id="IPR008271">
    <property type="entry name" value="Ser/Thr_kinase_AS"/>
</dbReference>
<reference evidence="24" key="1">
    <citation type="submission" date="2023-05" db="EMBL/GenBank/DDBJ databases">
        <title>Genome and transcriptome analyses reveal genes involved in the formation of fine ridges on petal epidermal cells in Hibiscus trionum.</title>
        <authorList>
            <person name="Koshimizu S."/>
            <person name="Masuda S."/>
            <person name="Ishii T."/>
            <person name="Shirasu K."/>
            <person name="Hoshino A."/>
            <person name="Arita M."/>
        </authorList>
    </citation>
    <scope>NUCLEOTIDE SEQUENCE</scope>
    <source>
        <strain evidence="24">Hamamatsu line</strain>
    </source>
</reference>
<dbReference type="InterPro" id="IPR000742">
    <property type="entry name" value="EGF"/>
</dbReference>
<evidence type="ECO:0000256" key="14">
    <source>
        <dbReference type="ARBA" id="ARBA00047899"/>
    </source>
</evidence>
<dbReference type="Gene3D" id="2.90.10.10">
    <property type="entry name" value="Bulb-type lectin domain"/>
    <property type="match status" value="1"/>
</dbReference>
<name>A0A9W7J916_HIBTR</name>
<dbReference type="GO" id="GO:0048544">
    <property type="term" value="P:recognition of pollen"/>
    <property type="evidence" value="ECO:0007669"/>
    <property type="project" value="InterPro"/>
</dbReference>
<dbReference type="SMART" id="SM00473">
    <property type="entry name" value="PAN_AP"/>
    <property type="match status" value="1"/>
</dbReference>
<feature type="domain" description="EGF-like" evidence="21">
    <location>
        <begin position="285"/>
        <end position="321"/>
    </location>
</feature>
<dbReference type="InterPro" id="IPR001480">
    <property type="entry name" value="Bulb-type_lectin_dom"/>
</dbReference>
<dbReference type="InterPro" id="IPR000719">
    <property type="entry name" value="Prot_kinase_dom"/>
</dbReference>
<comment type="subcellular location">
    <subcellularLocation>
        <location evidence="1">Cell membrane</location>
        <topology evidence="1">Single-pass type I membrane protein</topology>
    </subcellularLocation>
</comment>
<dbReference type="InterPro" id="IPR003609">
    <property type="entry name" value="Pan_app"/>
</dbReference>
<evidence type="ECO:0000256" key="2">
    <source>
        <dbReference type="ARBA" id="ARBA00022475"/>
    </source>
</evidence>
<dbReference type="SMART" id="SM00108">
    <property type="entry name" value="B_lectin"/>
    <property type="match status" value="1"/>
</dbReference>
<evidence type="ECO:0000256" key="12">
    <source>
        <dbReference type="ARBA" id="ARBA00023157"/>
    </source>
</evidence>
<dbReference type="InterPro" id="IPR001245">
    <property type="entry name" value="Ser-Thr/Tyr_kinase_cat_dom"/>
</dbReference>